<dbReference type="RefSeq" id="WP_394838354.1">
    <property type="nucleotide sequence ID" value="NZ_CP089929.1"/>
</dbReference>
<evidence type="ECO:0008006" key="3">
    <source>
        <dbReference type="Google" id="ProtNLM"/>
    </source>
</evidence>
<keyword evidence="2" id="KW-1185">Reference proteome</keyword>
<dbReference type="Proteomes" id="UP001374803">
    <property type="component" value="Chromosome"/>
</dbReference>
<sequence>MVSREHEAPILLVRERPELVAELLRDWLAVVVPSHSEARVEAADFTQVFPVEFRADAVVTLRQDGQPVMGIILEVQRGEDDDKRGSWPLYNAAFHAQIRCQIALVVIAEDENVARWAAKPIMTLQAGSAFTPLVLGPSRVPVVTSEEQACRAPELAVLSALVHGKKRGLEVGRAAARAALSLDLPGERRTLYLDLILSALAAEPRATLEIEMDLSGYKFKSETFRRQIADAQALGEAKGEARAVLTVLSARKLAVSEELRAKILACTDLAVLERWIERAATASSTEDVVQE</sequence>
<evidence type="ECO:0000313" key="1">
    <source>
        <dbReference type="EMBL" id="WXB08683.1"/>
    </source>
</evidence>
<name>A0ABZ2LFK9_9BACT</name>
<organism evidence="1 2">
    <name type="scientific">Pendulispora rubella</name>
    <dbReference type="NCBI Taxonomy" id="2741070"/>
    <lineage>
        <taxon>Bacteria</taxon>
        <taxon>Pseudomonadati</taxon>
        <taxon>Myxococcota</taxon>
        <taxon>Myxococcia</taxon>
        <taxon>Myxococcales</taxon>
        <taxon>Sorangiineae</taxon>
        <taxon>Pendulisporaceae</taxon>
        <taxon>Pendulispora</taxon>
    </lineage>
</organism>
<evidence type="ECO:0000313" key="2">
    <source>
        <dbReference type="Proteomes" id="UP001374803"/>
    </source>
</evidence>
<dbReference type="PANTHER" id="PTHR34613">
    <property type="entry name" value="SLL0800 PROTEIN"/>
    <property type="match status" value="1"/>
</dbReference>
<gene>
    <name evidence="1" type="ORF">LVJ94_15750</name>
</gene>
<reference evidence="1" key="1">
    <citation type="submission" date="2021-12" db="EMBL/GenBank/DDBJ databases">
        <title>Discovery of the Pendulisporaceae a myxobacterial family with distinct sporulation behavior and unique specialized metabolism.</title>
        <authorList>
            <person name="Garcia R."/>
            <person name="Popoff A."/>
            <person name="Bader C.D."/>
            <person name="Loehr J."/>
            <person name="Walesch S."/>
            <person name="Walt C."/>
            <person name="Boldt J."/>
            <person name="Bunk B."/>
            <person name="Haeckl F.J.F.P.J."/>
            <person name="Gunesch A.P."/>
            <person name="Birkelbach J."/>
            <person name="Nuebel U."/>
            <person name="Pietschmann T."/>
            <person name="Bach T."/>
            <person name="Mueller R."/>
        </authorList>
    </citation>
    <scope>NUCLEOTIDE SEQUENCE</scope>
    <source>
        <strain evidence="1">MSr11367</strain>
    </source>
</reference>
<dbReference type="PANTHER" id="PTHR34613:SF1">
    <property type="entry name" value="SLL6017 PROTEIN"/>
    <property type="match status" value="1"/>
</dbReference>
<dbReference type="EMBL" id="CP089983">
    <property type="protein sequence ID" value="WXB08683.1"/>
    <property type="molecule type" value="Genomic_DNA"/>
</dbReference>
<accession>A0ABZ2LFK9</accession>
<protein>
    <recommendedName>
        <fullName evidence="3">DUF4351 domain-containing protein</fullName>
    </recommendedName>
</protein>
<proteinExistence type="predicted"/>